<dbReference type="AlphaFoldDB" id="A0AAF0CSZ0"/>
<keyword evidence="2" id="KW-1185">Reference proteome</keyword>
<dbReference type="Proteomes" id="UP001218638">
    <property type="component" value="Chromosome"/>
</dbReference>
<organism evidence="1 2">
    <name type="scientific">Synoicihabitans lomoniglobus</name>
    <dbReference type="NCBI Taxonomy" id="2909285"/>
    <lineage>
        <taxon>Bacteria</taxon>
        <taxon>Pseudomonadati</taxon>
        <taxon>Verrucomicrobiota</taxon>
        <taxon>Opitutia</taxon>
        <taxon>Opitutales</taxon>
        <taxon>Opitutaceae</taxon>
        <taxon>Synoicihabitans</taxon>
    </lineage>
</organism>
<evidence type="ECO:0000313" key="1">
    <source>
        <dbReference type="EMBL" id="WED67507.1"/>
    </source>
</evidence>
<dbReference type="InterPro" id="IPR008878">
    <property type="entry name" value="Transposase_IS66_Orf2"/>
</dbReference>
<accession>A0AAF0CSZ0</accession>
<evidence type="ECO:0000313" key="2">
    <source>
        <dbReference type="Proteomes" id="UP001218638"/>
    </source>
</evidence>
<dbReference type="Pfam" id="PF05717">
    <property type="entry name" value="TnpB_IS66"/>
    <property type="match status" value="1"/>
</dbReference>
<dbReference type="KEGG" id="slom:PXH66_06855"/>
<reference evidence="1" key="1">
    <citation type="submission" date="2023-03" db="EMBL/GenBank/DDBJ databases">
        <title>Lomoglobus Profundus gen. nov., sp. nov., a novel member of the phylum Verrucomicrobia, isolated from deep-marine sediment of South China Sea.</title>
        <authorList>
            <person name="Ahmad T."/>
            <person name="Ishaq S.E."/>
            <person name="Wang F."/>
        </authorList>
    </citation>
    <scope>NUCLEOTIDE SEQUENCE</scope>
    <source>
        <strain evidence="1">LMO-M01</strain>
    </source>
</reference>
<gene>
    <name evidence="1" type="primary">tnpB</name>
    <name evidence="1" type="ORF">PXH66_06855</name>
</gene>
<dbReference type="EMBL" id="CP119075">
    <property type="protein sequence ID" value="WED67507.1"/>
    <property type="molecule type" value="Genomic_DNA"/>
</dbReference>
<protein>
    <submittedName>
        <fullName evidence="1">IS66 family insertion sequence element accessory protein TnpB</fullName>
    </submittedName>
</protein>
<sequence>MLYWDGSGAWVLTKRLEKGAFSWPRGGDGNQLHLTPQALSMLLGGIDLKDGAKKAWYER</sequence>
<name>A0AAF0CSZ0_9BACT</name>
<proteinExistence type="predicted"/>